<feature type="region of interest" description="Disordered" evidence="2">
    <location>
        <begin position="62"/>
        <end position="91"/>
    </location>
</feature>
<dbReference type="PANTHER" id="PTHR47843">
    <property type="entry name" value="BTB DOMAIN-CONTAINING PROTEIN-RELATED"/>
    <property type="match status" value="1"/>
</dbReference>
<reference evidence="3" key="1">
    <citation type="submission" date="2022-10" db="EMBL/GenBank/DDBJ databases">
        <title>Culturing micro-colonial fungi from biological soil crusts in the Mojave desert and describing Neophaeococcomyces mojavensis, and introducing the new genera and species Taxawa tesnikishii.</title>
        <authorList>
            <person name="Kurbessoian T."/>
            <person name="Stajich J.E."/>
        </authorList>
    </citation>
    <scope>NUCLEOTIDE SEQUENCE</scope>
    <source>
        <strain evidence="3">TK_1</strain>
    </source>
</reference>
<keyword evidence="4" id="KW-1185">Reference proteome</keyword>
<protein>
    <recommendedName>
        <fullName evidence="5">BTB domain-containing protein</fullName>
    </recommendedName>
</protein>
<evidence type="ECO:0000313" key="3">
    <source>
        <dbReference type="EMBL" id="KAJ9662671.1"/>
    </source>
</evidence>
<gene>
    <name evidence="3" type="ORF">H2201_005955</name>
</gene>
<sequence length="315" mass="35419">MLQKGQGSFQEADTRVIAVDEFNATTLERMLQYLYTLDYDDARGAVSIEEIWQNDREVAKLGTGGGSEKTRDNYNGLHSTSKPDSGMKEPENLYATTHSSASGLSVSSMAAVLITNIDVYAIADYYEITSLKELAARKFDDLLSVYDWVSEGFLDVLQYVYQKVPAGDRTLIPDTNRTLRSTTLQAAVWHIKSLVDAYGEGLAAALNGAEDLSGDLLREVLLSHEADFGRKIAELVDVKDLLFRTRDDLDETQVKLRERESELAETKLRLREARIEPDKAWGEVTKERVQHDRTKSALAKARIELDKLKRDLARH</sequence>
<dbReference type="InterPro" id="IPR011333">
    <property type="entry name" value="SKP1/BTB/POZ_sf"/>
</dbReference>
<feature type="coiled-coil region" evidence="1">
    <location>
        <begin position="249"/>
        <end position="311"/>
    </location>
</feature>
<accession>A0ABQ9NNC8</accession>
<evidence type="ECO:0000256" key="1">
    <source>
        <dbReference type="SAM" id="Coils"/>
    </source>
</evidence>
<name>A0ABQ9NNC8_9PEZI</name>
<evidence type="ECO:0000313" key="4">
    <source>
        <dbReference type="Proteomes" id="UP001172684"/>
    </source>
</evidence>
<comment type="caution">
    <text evidence="3">The sequence shown here is derived from an EMBL/GenBank/DDBJ whole genome shotgun (WGS) entry which is preliminary data.</text>
</comment>
<evidence type="ECO:0000256" key="2">
    <source>
        <dbReference type="SAM" id="MobiDB-lite"/>
    </source>
</evidence>
<organism evidence="3 4">
    <name type="scientific">Coniosporium apollinis</name>
    <dbReference type="NCBI Taxonomy" id="61459"/>
    <lineage>
        <taxon>Eukaryota</taxon>
        <taxon>Fungi</taxon>
        <taxon>Dikarya</taxon>
        <taxon>Ascomycota</taxon>
        <taxon>Pezizomycotina</taxon>
        <taxon>Dothideomycetes</taxon>
        <taxon>Dothideomycetes incertae sedis</taxon>
        <taxon>Coniosporium</taxon>
    </lineage>
</organism>
<evidence type="ECO:0008006" key="5">
    <source>
        <dbReference type="Google" id="ProtNLM"/>
    </source>
</evidence>
<keyword evidence="1" id="KW-0175">Coiled coil</keyword>
<dbReference type="EMBL" id="JAPDRL010000048">
    <property type="protein sequence ID" value="KAJ9662671.1"/>
    <property type="molecule type" value="Genomic_DNA"/>
</dbReference>
<proteinExistence type="predicted"/>
<dbReference type="PANTHER" id="PTHR47843:SF5">
    <property type="entry name" value="BTB_POZ DOMAIN PROTEIN"/>
    <property type="match status" value="1"/>
</dbReference>
<dbReference type="Proteomes" id="UP001172684">
    <property type="component" value="Unassembled WGS sequence"/>
</dbReference>
<dbReference type="Gene3D" id="3.30.710.10">
    <property type="entry name" value="Potassium Channel Kv1.1, Chain A"/>
    <property type="match status" value="1"/>
</dbReference>